<feature type="compositionally biased region" description="Basic residues" evidence="1">
    <location>
        <begin position="125"/>
        <end position="136"/>
    </location>
</feature>
<feature type="region of interest" description="Disordered" evidence="1">
    <location>
        <begin position="290"/>
        <end position="340"/>
    </location>
</feature>
<gene>
    <name evidence="2" type="ORF">AVDCRST_MAG45-2066</name>
</gene>
<feature type="non-terminal residue" evidence="2">
    <location>
        <position position="1"/>
    </location>
</feature>
<organism evidence="2">
    <name type="scientific">uncultured Solirubrobacterales bacterium</name>
    <dbReference type="NCBI Taxonomy" id="768556"/>
    <lineage>
        <taxon>Bacteria</taxon>
        <taxon>Bacillati</taxon>
        <taxon>Actinomycetota</taxon>
        <taxon>Thermoleophilia</taxon>
        <taxon>Solirubrobacterales</taxon>
        <taxon>environmental samples</taxon>
    </lineage>
</organism>
<dbReference type="AlphaFoldDB" id="A0A6J4T527"/>
<dbReference type="EMBL" id="CADCVU010000175">
    <property type="protein sequence ID" value="CAA9513664.1"/>
    <property type="molecule type" value="Genomic_DNA"/>
</dbReference>
<sequence length="352" mass="39142">EYLRPPRRPPPRDRGLRARGPRARRLERVHAALHGHPPARRRPRGGGGGRHLRRNGPACVSGRRAEPPARGPAHDRELLAGPRGARAVAHPTRARALARLPPLGVRVRGPRPRARPVRALAGRGARPRRTTGHLRRLAAAARAAERGADPPAPRALPEPALQARSRELLGRRADRGDRRHRRRRLGGLQGRLRGDDRRPARRPSPLPRRHRDLPARVDRGPEAPARDRGHPRRPPRPDHLGRGDPLGRRHRRAALPAAHGQPEALALRLAASPVCRLRCVRGARHRRLRRRPVRARSGARTDPVSGLAVSHRHAQRRRARRLQRAGPGARAPRQPARARALAHRVPLGRLGL</sequence>
<feature type="compositionally biased region" description="Basic residues" evidence="1">
    <location>
        <begin position="310"/>
        <end position="323"/>
    </location>
</feature>
<feature type="compositionally biased region" description="Basic and acidic residues" evidence="1">
    <location>
        <begin position="63"/>
        <end position="78"/>
    </location>
</feature>
<reference evidence="2" key="1">
    <citation type="submission" date="2020-02" db="EMBL/GenBank/DDBJ databases">
        <authorList>
            <person name="Meier V. D."/>
        </authorList>
    </citation>
    <scope>NUCLEOTIDE SEQUENCE</scope>
    <source>
        <strain evidence="2">AVDCRST_MAG45</strain>
    </source>
</reference>
<feature type="non-terminal residue" evidence="2">
    <location>
        <position position="352"/>
    </location>
</feature>
<feature type="compositionally biased region" description="Low complexity" evidence="1">
    <location>
        <begin position="324"/>
        <end position="339"/>
    </location>
</feature>
<feature type="compositionally biased region" description="Basic and acidic residues" evidence="1">
    <location>
        <begin position="212"/>
        <end position="228"/>
    </location>
</feature>
<proteinExistence type="predicted"/>
<feature type="region of interest" description="Disordered" evidence="1">
    <location>
        <begin position="1"/>
        <end position="247"/>
    </location>
</feature>
<protein>
    <submittedName>
        <fullName evidence="2">Uncharacterized protein</fullName>
    </submittedName>
</protein>
<evidence type="ECO:0000256" key="1">
    <source>
        <dbReference type="SAM" id="MobiDB-lite"/>
    </source>
</evidence>
<feature type="compositionally biased region" description="Basic and acidic residues" evidence="1">
    <location>
        <begin position="1"/>
        <end position="16"/>
    </location>
</feature>
<name>A0A6J4T527_9ACTN</name>
<evidence type="ECO:0000313" key="2">
    <source>
        <dbReference type="EMBL" id="CAA9513664.1"/>
    </source>
</evidence>
<feature type="compositionally biased region" description="Basic residues" evidence="1">
    <location>
        <begin position="31"/>
        <end position="54"/>
    </location>
</feature>
<accession>A0A6J4T527</accession>
<feature type="compositionally biased region" description="Basic and acidic residues" evidence="1">
    <location>
        <begin position="164"/>
        <end position="177"/>
    </location>
</feature>
<feature type="compositionally biased region" description="Basic and acidic residues" evidence="1">
    <location>
        <begin position="235"/>
        <end position="247"/>
    </location>
</feature>